<gene>
    <name evidence="4" type="ORF">EG028_23630</name>
</gene>
<evidence type="ECO:0000256" key="1">
    <source>
        <dbReference type="SAM" id="SignalP"/>
    </source>
</evidence>
<dbReference type="InterPro" id="IPR024278">
    <property type="entry name" value="DUF3823_N"/>
</dbReference>
<feature type="signal peptide" evidence="1">
    <location>
        <begin position="1"/>
        <end position="28"/>
    </location>
</feature>
<evidence type="ECO:0000313" key="5">
    <source>
        <dbReference type="Proteomes" id="UP000279089"/>
    </source>
</evidence>
<dbReference type="Gene3D" id="2.60.40.2060">
    <property type="match status" value="1"/>
</dbReference>
<dbReference type="PROSITE" id="PS51257">
    <property type="entry name" value="PROKAR_LIPOPROTEIN"/>
    <property type="match status" value="1"/>
</dbReference>
<feature type="domain" description="DUF3823" evidence="3">
    <location>
        <begin position="144"/>
        <end position="240"/>
    </location>
</feature>
<accession>A0A3N4M5Z8</accession>
<keyword evidence="1" id="KW-0732">Signal</keyword>
<dbReference type="Gene3D" id="2.60.40.1120">
    <property type="entry name" value="Carboxypeptidase-like, regulatory domain"/>
    <property type="match status" value="1"/>
</dbReference>
<sequence>MDFKTSVMKKILYSLLCVAAIVSSGACKKDNYALPDATLEGSLNDGKGSMQLEQGGGSVRIKLDELSWSATPIPMFLNFRQDGSYINTKLFPGQYRVTPVEGPFYPIDSADIKIVDLRSGGSTRADFNVVPYVNVEWVTPPSVTADKKVTATFRFTRTTPPPGKTQPALLDYQMFISTTQYVGNNNWDNTVIGAAQAAPGKEATDVVIKSTAPMKYATTYYIRVGVRVNDSFKKYNYTTISTVTVAP</sequence>
<dbReference type="EMBL" id="RMBX01000014">
    <property type="protein sequence ID" value="RPD38702.1"/>
    <property type="molecule type" value="Genomic_DNA"/>
</dbReference>
<dbReference type="OrthoDB" id="642123at2"/>
<dbReference type="Proteomes" id="UP000279089">
    <property type="component" value="Unassembled WGS sequence"/>
</dbReference>
<evidence type="ECO:0000259" key="3">
    <source>
        <dbReference type="Pfam" id="PF18003"/>
    </source>
</evidence>
<feature type="chain" id="PRO_5018245143" evidence="1">
    <location>
        <begin position="29"/>
        <end position="247"/>
    </location>
</feature>
<feature type="domain" description="DUF3823" evidence="2">
    <location>
        <begin position="38"/>
        <end position="129"/>
    </location>
</feature>
<dbReference type="Pfam" id="PF18003">
    <property type="entry name" value="DUF3823_C"/>
    <property type="match status" value="1"/>
</dbReference>
<proteinExistence type="predicted"/>
<dbReference type="AlphaFoldDB" id="A0A3N4M5Z8"/>
<dbReference type="InterPro" id="IPR041186">
    <property type="entry name" value="DUF3823_C"/>
</dbReference>
<name>A0A3N4M5Z8_9BACT</name>
<keyword evidence="5" id="KW-1185">Reference proteome</keyword>
<evidence type="ECO:0000313" key="4">
    <source>
        <dbReference type="EMBL" id="RPD38702.1"/>
    </source>
</evidence>
<evidence type="ECO:0000259" key="2">
    <source>
        <dbReference type="Pfam" id="PF12866"/>
    </source>
</evidence>
<protein>
    <submittedName>
        <fullName evidence="4">DUF3823 domain-containing protein</fullName>
    </submittedName>
</protein>
<organism evidence="4 5">
    <name type="scientific">Chitinophaga barathri</name>
    <dbReference type="NCBI Taxonomy" id="1647451"/>
    <lineage>
        <taxon>Bacteria</taxon>
        <taxon>Pseudomonadati</taxon>
        <taxon>Bacteroidota</taxon>
        <taxon>Chitinophagia</taxon>
        <taxon>Chitinophagales</taxon>
        <taxon>Chitinophagaceae</taxon>
        <taxon>Chitinophaga</taxon>
    </lineage>
</organism>
<dbReference type="Pfam" id="PF12866">
    <property type="entry name" value="DUF3823"/>
    <property type="match status" value="1"/>
</dbReference>
<comment type="caution">
    <text evidence="4">The sequence shown here is derived from an EMBL/GenBank/DDBJ whole genome shotgun (WGS) entry which is preliminary data.</text>
</comment>
<reference evidence="5" key="1">
    <citation type="submission" date="2018-11" db="EMBL/GenBank/DDBJ databases">
        <title>Chitinophaga lutea sp.nov., isolate from arsenic contaminated soil.</title>
        <authorList>
            <person name="Zong Y."/>
        </authorList>
    </citation>
    <scope>NUCLEOTIDE SEQUENCE [LARGE SCALE GENOMIC DNA]</scope>
    <source>
        <strain evidence="5">YLT18</strain>
    </source>
</reference>